<evidence type="ECO:0000256" key="1">
    <source>
        <dbReference type="SAM" id="SignalP"/>
    </source>
</evidence>
<feature type="signal peptide" evidence="1">
    <location>
        <begin position="1"/>
        <end position="23"/>
    </location>
</feature>
<proteinExistence type="predicted"/>
<dbReference type="EMBL" id="CP034562">
    <property type="protein sequence ID" value="AZQ60933.1"/>
    <property type="molecule type" value="Genomic_DNA"/>
</dbReference>
<accession>A0A3Q9FN11</accession>
<keyword evidence="1" id="KW-0732">Signal</keyword>
<dbReference type="AlphaFoldDB" id="A0A3Q9FN11"/>
<gene>
    <name evidence="2" type="ORF">EI427_01495</name>
</gene>
<keyword evidence="3" id="KW-1185">Reference proteome</keyword>
<sequence length="183" mass="19870">MKTKINYILFLLMLIGASLSSYGQDDDKKNGGGGGKSSGGSGNYAGVNNFNVGLVTYWSHSGSIAFQADYEFNLARDFTVGPSVSYSSWKNNNYNYYNIGLGARFRWYADRVLNITHPKWDVFANGDIGFNINGNNVPDGQNATSYSALWLGIGIGGKFHFNEKIGLQLIIGSGAQIGIHFGL</sequence>
<dbReference type="OrthoDB" id="979037at2"/>
<organism evidence="2 3">
    <name type="scientific">Flammeovirga pectinis</name>
    <dbReference type="NCBI Taxonomy" id="2494373"/>
    <lineage>
        <taxon>Bacteria</taxon>
        <taxon>Pseudomonadati</taxon>
        <taxon>Bacteroidota</taxon>
        <taxon>Cytophagia</taxon>
        <taxon>Cytophagales</taxon>
        <taxon>Flammeovirgaceae</taxon>
        <taxon>Flammeovirga</taxon>
    </lineage>
</organism>
<evidence type="ECO:0000313" key="3">
    <source>
        <dbReference type="Proteomes" id="UP000267268"/>
    </source>
</evidence>
<dbReference type="KEGG" id="fll:EI427_01495"/>
<name>A0A3Q9FN11_9BACT</name>
<evidence type="ECO:0008006" key="4">
    <source>
        <dbReference type="Google" id="ProtNLM"/>
    </source>
</evidence>
<reference evidence="2 3" key="1">
    <citation type="submission" date="2018-12" db="EMBL/GenBank/DDBJ databases">
        <title>Flammeovirga pectinis sp. nov., isolated from the gut of the Korean scallop, Patinopecten yessoensis.</title>
        <authorList>
            <person name="Bae J.-W."/>
            <person name="Jeong Y.-S."/>
            <person name="Kang W."/>
        </authorList>
    </citation>
    <scope>NUCLEOTIDE SEQUENCE [LARGE SCALE GENOMIC DNA]</scope>
    <source>
        <strain evidence="2 3">L12M1</strain>
    </source>
</reference>
<dbReference type="RefSeq" id="WP_126610902.1">
    <property type="nucleotide sequence ID" value="NZ_CP034562.1"/>
</dbReference>
<evidence type="ECO:0000313" key="2">
    <source>
        <dbReference type="EMBL" id="AZQ60933.1"/>
    </source>
</evidence>
<protein>
    <recommendedName>
        <fullName evidence="4">Outer membrane protein beta-barrel domain-containing protein</fullName>
    </recommendedName>
</protein>
<feature type="chain" id="PRO_5018731031" description="Outer membrane protein beta-barrel domain-containing protein" evidence="1">
    <location>
        <begin position="24"/>
        <end position="183"/>
    </location>
</feature>
<dbReference type="Gene3D" id="2.40.160.20">
    <property type="match status" value="1"/>
</dbReference>
<dbReference type="Proteomes" id="UP000267268">
    <property type="component" value="Chromosome 1"/>
</dbReference>